<proteinExistence type="predicted"/>
<dbReference type="GO" id="GO:0015074">
    <property type="term" value="P:DNA integration"/>
    <property type="evidence" value="ECO:0007669"/>
    <property type="project" value="InterPro"/>
</dbReference>
<dbReference type="SUPFAM" id="SSF56349">
    <property type="entry name" value="DNA breaking-rejoining enzymes"/>
    <property type="match status" value="1"/>
</dbReference>
<name>A0A2N5TV71_9BASI</name>
<evidence type="ECO:0000313" key="2">
    <source>
        <dbReference type="EMBL" id="PLW29396.1"/>
    </source>
</evidence>
<evidence type="ECO:0000313" key="3">
    <source>
        <dbReference type="Proteomes" id="UP000235388"/>
    </source>
</evidence>
<keyword evidence="1" id="KW-0233">DNA recombination</keyword>
<organism evidence="2 3">
    <name type="scientific">Puccinia coronata f. sp. avenae</name>
    <dbReference type="NCBI Taxonomy" id="200324"/>
    <lineage>
        <taxon>Eukaryota</taxon>
        <taxon>Fungi</taxon>
        <taxon>Dikarya</taxon>
        <taxon>Basidiomycota</taxon>
        <taxon>Pucciniomycotina</taxon>
        <taxon>Pucciniomycetes</taxon>
        <taxon>Pucciniales</taxon>
        <taxon>Pucciniaceae</taxon>
        <taxon>Puccinia</taxon>
    </lineage>
</organism>
<dbReference type="AlphaFoldDB" id="A0A2N5TV71"/>
<dbReference type="PANTHER" id="PTHR34605:SF3">
    <property type="entry name" value="P CELL-TYPE AGGLUTINATION PROTEIN MAP4-LIKE-RELATED"/>
    <property type="match status" value="1"/>
</dbReference>
<dbReference type="GO" id="GO:0006310">
    <property type="term" value="P:DNA recombination"/>
    <property type="evidence" value="ECO:0007669"/>
    <property type="project" value="UniProtKB-KW"/>
</dbReference>
<dbReference type="EMBL" id="PGCJ01000412">
    <property type="protein sequence ID" value="PLW29396.1"/>
    <property type="molecule type" value="Genomic_DNA"/>
</dbReference>
<dbReference type="InterPro" id="IPR011010">
    <property type="entry name" value="DNA_brk_join_enz"/>
</dbReference>
<dbReference type="GO" id="GO:0003677">
    <property type="term" value="F:DNA binding"/>
    <property type="evidence" value="ECO:0007669"/>
    <property type="project" value="InterPro"/>
</dbReference>
<keyword evidence="3" id="KW-1185">Reference proteome</keyword>
<reference evidence="2 3" key="1">
    <citation type="submission" date="2017-11" db="EMBL/GenBank/DDBJ databases">
        <title>De novo assembly and phasing of dikaryotic genomes from two isolates of Puccinia coronata f. sp. avenae, the causal agent of oat crown rust.</title>
        <authorList>
            <person name="Miller M.E."/>
            <person name="Zhang Y."/>
            <person name="Omidvar V."/>
            <person name="Sperschneider J."/>
            <person name="Schwessinger B."/>
            <person name="Raley C."/>
            <person name="Palmer J.M."/>
            <person name="Garnica D."/>
            <person name="Upadhyaya N."/>
            <person name="Rathjen J."/>
            <person name="Taylor J.M."/>
            <person name="Park R.F."/>
            <person name="Dodds P.N."/>
            <person name="Hirsch C.D."/>
            <person name="Kianian S.F."/>
            <person name="Figueroa M."/>
        </authorList>
    </citation>
    <scope>NUCLEOTIDE SEQUENCE [LARGE SCALE GENOMIC DNA]</scope>
    <source>
        <strain evidence="2">12NC29</strain>
    </source>
</reference>
<evidence type="ECO:0008006" key="4">
    <source>
        <dbReference type="Google" id="ProtNLM"/>
    </source>
</evidence>
<gene>
    <name evidence="2" type="ORF">PCANC_24342</name>
</gene>
<dbReference type="PANTHER" id="PTHR34605">
    <property type="entry name" value="PHAGE_INTEGRASE DOMAIN-CONTAINING PROTEIN"/>
    <property type="match status" value="1"/>
</dbReference>
<dbReference type="STRING" id="200324.A0A2N5TV71"/>
<dbReference type="InterPro" id="IPR052925">
    <property type="entry name" value="Phage_Integrase-like_Recomb"/>
</dbReference>
<dbReference type="InterPro" id="IPR013762">
    <property type="entry name" value="Integrase-like_cat_sf"/>
</dbReference>
<dbReference type="Proteomes" id="UP000235388">
    <property type="component" value="Unassembled WGS sequence"/>
</dbReference>
<accession>A0A2N5TV71</accession>
<comment type="caution">
    <text evidence="2">The sequence shown here is derived from an EMBL/GenBank/DDBJ whole genome shotgun (WGS) entry which is preliminary data.</text>
</comment>
<dbReference type="Gene3D" id="1.10.443.10">
    <property type="entry name" value="Intergrase catalytic core"/>
    <property type="match status" value="1"/>
</dbReference>
<sequence>MATDLSKISDFLLKCTMPQTISKTDKQVLDSWRESTVTSYNAAVKKGKNNNKAEKITAPSLTKYLHSLKAWHTFHDATYPHHTEQADVAKDLAIVAFWGMARIAELTYMSPTGHIPYKQGLTLNDVEIYPEATLLTLHEAKTAKPGKTQTIKLRPRQGPLCPVKAITQRIMAVTDGSTSLFGYYRNSTRTHLTKRRTNKIFSVAWRTLQRPELSGHPFCVGGASLRGALDISVDEIKSLGRWTSDCCQRYIKPLLEQEIAVNYL</sequence>
<evidence type="ECO:0000256" key="1">
    <source>
        <dbReference type="ARBA" id="ARBA00023172"/>
    </source>
</evidence>
<dbReference type="OrthoDB" id="3254696at2759"/>
<protein>
    <recommendedName>
        <fullName evidence="4">Tyr recombinase domain-containing protein</fullName>
    </recommendedName>
</protein>